<feature type="domain" description="Tyrosinase copper-binding" evidence="4">
    <location>
        <begin position="121"/>
        <end position="138"/>
    </location>
</feature>
<evidence type="ECO:0000313" key="6">
    <source>
        <dbReference type="EMBL" id="KAK4109137.1"/>
    </source>
</evidence>
<dbReference type="InterPro" id="IPR008922">
    <property type="entry name" value="Di-copper_centre_dom_sf"/>
</dbReference>
<organism evidence="6 7">
    <name type="scientific">Canariomyces notabilis</name>
    <dbReference type="NCBI Taxonomy" id="2074819"/>
    <lineage>
        <taxon>Eukaryota</taxon>
        <taxon>Fungi</taxon>
        <taxon>Dikarya</taxon>
        <taxon>Ascomycota</taxon>
        <taxon>Pezizomycotina</taxon>
        <taxon>Sordariomycetes</taxon>
        <taxon>Sordariomycetidae</taxon>
        <taxon>Sordariales</taxon>
        <taxon>Chaetomiaceae</taxon>
        <taxon>Canariomyces</taxon>
    </lineage>
</organism>
<protein>
    <submittedName>
        <fullName evidence="6">Di-copper centre-containing protein</fullName>
    </submittedName>
</protein>
<dbReference type="PANTHER" id="PTHR11474:SF125">
    <property type="entry name" value="N-ACETYL-6-HYDROXYTRYPTOPHAN OXIDASE IVOB-RELATED"/>
    <property type="match status" value="1"/>
</dbReference>
<dbReference type="PANTHER" id="PTHR11474">
    <property type="entry name" value="TYROSINASE FAMILY MEMBER"/>
    <property type="match status" value="1"/>
</dbReference>
<gene>
    <name evidence="6" type="ORF">N656DRAFT_760179</name>
</gene>
<dbReference type="GO" id="GO:0016491">
    <property type="term" value="F:oxidoreductase activity"/>
    <property type="evidence" value="ECO:0007669"/>
    <property type="project" value="UniProtKB-KW"/>
</dbReference>
<dbReference type="InterPro" id="IPR050316">
    <property type="entry name" value="Tyrosinase/Hemocyanin"/>
</dbReference>
<evidence type="ECO:0000256" key="3">
    <source>
        <dbReference type="SAM" id="SignalP"/>
    </source>
</evidence>
<dbReference type="Gene3D" id="1.10.1280.10">
    <property type="entry name" value="Di-copper center containing domain from catechol oxidase"/>
    <property type="match status" value="1"/>
</dbReference>
<proteinExistence type="predicted"/>
<dbReference type="GO" id="GO:0046872">
    <property type="term" value="F:metal ion binding"/>
    <property type="evidence" value="ECO:0007669"/>
    <property type="project" value="UniProtKB-KW"/>
</dbReference>
<evidence type="ECO:0000259" key="5">
    <source>
        <dbReference type="PROSITE" id="PS00498"/>
    </source>
</evidence>
<evidence type="ECO:0000256" key="1">
    <source>
        <dbReference type="ARBA" id="ARBA00022723"/>
    </source>
</evidence>
<evidence type="ECO:0000259" key="4">
    <source>
        <dbReference type="PROSITE" id="PS00497"/>
    </source>
</evidence>
<dbReference type="AlphaFoldDB" id="A0AAN6T9T3"/>
<feature type="chain" id="PRO_5042953255" evidence="3">
    <location>
        <begin position="20"/>
        <end position="385"/>
    </location>
</feature>
<keyword evidence="2" id="KW-0560">Oxidoreductase</keyword>
<keyword evidence="3" id="KW-0732">Signal</keyword>
<dbReference type="SUPFAM" id="SSF48056">
    <property type="entry name" value="Di-copper centre-containing domain"/>
    <property type="match status" value="1"/>
</dbReference>
<evidence type="ECO:0000313" key="7">
    <source>
        <dbReference type="Proteomes" id="UP001302812"/>
    </source>
</evidence>
<dbReference type="RefSeq" id="XP_064666707.1">
    <property type="nucleotide sequence ID" value="XM_064813209.1"/>
</dbReference>
<dbReference type="Proteomes" id="UP001302812">
    <property type="component" value="Unassembled WGS sequence"/>
</dbReference>
<dbReference type="GeneID" id="89937334"/>
<dbReference type="PRINTS" id="PR00092">
    <property type="entry name" value="TYROSINASE"/>
</dbReference>
<dbReference type="PROSITE" id="PS00498">
    <property type="entry name" value="TYROSINASE_2"/>
    <property type="match status" value="1"/>
</dbReference>
<comment type="caution">
    <text evidence="6">The sequence shown here is derived from an EMBL/GenBank/DDBJ whole genome shotgun (WGS) entry which is preliminary data.</text>
</comment>
<reference evidence="6" key="2">
    <citation type="submission" date="2023-05" db="EMBL/GenBank/DDBJ databases">
        <authorList>
            <consortium name="Lawrence Berkeley National Laboratory"/>
            <person name="Steindorff A."/>
            <person name="Hensen N."/>
            <person name="Bonometti L."/>
            <person name="Westerberg I."/>
            <person name="Brannstrom I.O."/>
            <person name="Guillou S."/>
            <person name="Cros-Aarteil S."/>
            <person name="Calhoun S."/>
            <person name="Haridas S."/>
            <person name="Kuo A."/>
            <person name="Mondo S."/>
            <person name="Pangilinan J."/>
            <person name="Riley R."/>
            <person name="Labutti K."/>
            <person name="Andreopoulos B."/>
            <person name="Lipzen A."/>
            <person name="Chen C."/>
            <person name="Yanf M."/>
            <person name="Daum C."/>
            <person name="Ng V."/>
            <person name="Clum A."/>
            <person name="Ohm R."/>
            <person name="Martin F."/>
            <person name="Silar P."/>
            <person name="Natvig D."/>
            <person name="Lalanne C."/>
            <person name="Gautier V."/>
            <person name="Ament-Velasquez S.L."/>
            <person name="Kruys A."/>
            <person name="Hutchinson M.I."/>
            <person name="Powell A.J."/>
            <person name="Barry K."/>
            <person name="Miller A.N."/>
            <person name="Grigoriev I.V."/>
            <person name="Debuchy R."/>
            <person name="Gladieux P."/>
            <person name="Thoren M.H."/>
            <person name="Johannesson H."/>
        </authorList>
    </citation>
    <scope>NUCLEOTIDE SEQUENCE</scope>
    <source>
        <strain evidence="6">CBS 508.74</strain>
    </source>
</reference>
<accession>A0AAN6T9T3</accession>
<sequence>MKFSHLLAGAFQLAALVSAVPNNAGGNPEVVAAQKIKQLQKQYQQYIWQTIKGRTTGCTKNNILKRKEWTALSQSERASYIAAVHCLANATGTTPTSQVPGARTRYDDFVGAHMLQTGFVHGSGLFLVFHRYFVHLYERALRDECGYTGAQPYWDWSLHYDDPRRHPVFDGSPTSMGSNGIYVPNRPTLTLALPNGITYYFPPATGGGCIESGPFTADKYEIHLGPVQELVPGMVGPDGGFGYNPRCLTRDLSLVEAAHGRPTNVSALLACPDLACVNVQFDVPGGVHNAGHFQLGGIELDPFASPSDPMFWLHHAQIDRLWSIWQAMDPQGRLNQVWGTGTASNMPPSDPVTLDTPVNFGVLSPSLRIRDLVSSIDGDLCYIYE</sequence>
<feature type="signal peptide" evidence="3">
    <location>
        <begin position="1"/>
        <end position="19"/>
    </location>
</feature>
<keyword evidence="7" id="KW-1185">Reference proteome</keyword>
<keyword evidence="1" id="KW-0479">Metal-binding</keyword>
<dbReference type="EMBL" id="MU853358">
    <property type="protein sequence ID" value="KAK4109137.1"/>
    <property type="molecule type" value="Genomic_DNA"/>
</dbReference>
<dbReference type="InterPro" id="IPR002227">
    <property type="entry name" value="Tyrosinase_Cu-bd"/>
</dbReference>
<evidence type="ECO:0000256" key="2">
    <source>
        <dbReference type="ARBA" id="ARBA00023002"/>
    </source>
</evidence>
<name>A0AAN6T9T3_9PEZI</name>
<feature type="domain" description="Tyrosinase copper-binding" evidence="5">
    <location>
        <begin position="308"/>
        <end position="319"/>
    </location>
</feature>
<dbReference type="PROSITE" id="PS00497">
    <property type="entry name" value="TYROSINASE_1"/>
    <property type="match status" value="1"/>
</dbReference>
<reference evidence="6" key="1">
    <citation type="journal article" date="2023" name="Mol. Phylogenet. Evol.">
        <title>Genome-scale phylogeny and comparative genomics of the fungal order Sordariales.</title>
        <authorList>
            <person name="Hensen N."/>
            <person name="Bonometti L."/>
            <person name="Westerberg I."/>
            <person name="Brannstrom I.O."/>
            <person name="Guillou S."/>
            <person name="Cros-Aarteil S."/>
            <person name="Calhoun S."/>
            <person name="Haridas S."/>
            <person name="Kuo A."/>
            <person name="Mondo S."/>
            <person name="Pangilinan J."/>
            <person name="Riley R."/>
            <person name="LaButti K."/>
            <person name="Andreopoulos B."/>
            <person name="Lipzen A."/>
            <person name="Chen C."/>
            <person name="Yan M."/>
            <person name="Daum C."/>
            <person name="Ng V."/>
            <person name="Clum A."/>
            <person name="Steindorff A."/>
            <person name="Ohm R.A."/>
            <person name="Martin F."/>
            <person name="Silar P."/>
            <person name="Natvig D.O."/>
            <person name="Lalanne C."/>
            <person name="Gautier V."/>
            <person name="Ament-Velasquez S.L."/>
            <person name="Kruys A."/>
            <person name="Hutchinson M.I."/>
            <person name="Powell A.J."/>
            <person name="Barry K."/>
            <person name="Miller A.N."/>
            <person name="Grigoriev I.V."/>
            <person name="Debuchy R."/>
            <person name="Gladieux P."/>
            <person name="Hiltunen Thoren M."/>
            <person name="Johannesson H."/>
        </authorList>
    </citation>
    <scope>NUCLEOTIDE SEQUENCE</scope>
    <source>
        <strain evidence="6">CBS 508.74</strain>
    </source>
</reference>
<dbReference type="Pfam" id="PF00264">
    <property type="entry name" value="Tyrosinase"/>
    <property type="match status" value="1"/>
</dbReference>